<name>A0ABM1BU19_LIMPO</name>
<feature type="domain" description="Lon N-terminal" evidence="1">
    <location>
        <begin position="23"/>
        <end position="214"/>
    </location>
</feature>
<dbReference type="PROSITE" id="PS51787">
    <property type="entry name" value="LON_N"/>
    <property type="match status" value="1"/>
</dbReference>
<keyword evidence="2" id="KW-1185">Reference proteome</keyword>
<dbReference type="SMART" id="SM00464">
    <property type="entry name" value="LON"/>
    <property type="match status" value="1"/>
</dbReference>
<gene>
    <name evidence="3" type="primary">LOC106472543</name>
</gene>
<dbReference type="InterPro" id="IPR046336">
    <property type="entry name" value="Lon_prtase_N_sf"/>
</dbReference>
<reference evidence="3" key="1">
    <citation type="submission" date="2025-08" db="UniProtKB">
        <authorList>
            <consortium name="RefSeq"/>
        </authorList>
    </citation>
    <scope>IDENTIFICATION</scope>
    <source>
        <tissue evidence="3">Muscle</tissue>
    </source>
</reference>
<dbReference type="InterPro" id="IPR015947">
    <property type="entry name" value="PUA-like_sf"/>
</dbReference>
<accession>A0ABM1BU19</accession>
<sequence>MYILTPDGTGITVNMRTSTIKLPQQLPLLVIDKVLFPGASIRISVVSYRNLSLVKNHLLSRNTLSSAIIGIVPREPGSDEEEDVSAMHRIGTAGIVVQVTGTNWPKVAYTLLVTGLCRFRLEGLVQESPYLMGSVFQLDKLPGEEIGGFKQSQKLSFIFIFLNSRLLGSLPVQSLLDVCASIVRATQEERLDILDTVDIAERLRKILPLLLRQIEDPSADIQFYIVESNMLAR</sequence>
<dbReference type="Gene3D" id="2.30.130.40">
    <property type="entry name" value="LON domain-like"/>
    <property type="match status" value="1"/>
</dbReference>
<dbReference type="PANTHER" id="PTHR10046">
    <property type="entry name" value="ATP DEPENDENT LON PROTEASE FAMILY MEMBER"/>
    <property type="match status" value="1"/>
</dbReference>
<dbReference type="SUPFAM" id="SSF88697">
    <property type="entry name" value="PUA domain-like"/>
    <property type="match status" value="1"/>
</dbReference>
<evidence type="ECO:0000259" key="1">
    <source>
        <dbReference type="PROSITE" id="PS51787"/>
    </source>
</evidence>
<feature type="non-terminal residue" evidence="3">
    <location>
        <position position="233"/>
    </location>
</feature>
<dbReference type="Pfam" id="PF02190">
    <property type="entry name" value="LON_substr_bdg"/>
    <property type="match status" value="1"/>
</dbReference>
<dbReference type="GeneID" id="106472543"/>
<dbReference type="Gene3D" id="1.20.58.1480">
    <property type="match status" value="1"/>
</dbReference>
<evidence type="ECO:0000313" key="2">
    <source>
        <dbReference type="Proteomes" id="UP000694941"/>
    </source>
</evidence>
<protein>
    <submittedName>
        <fullName evidence="3">Lon protease homolog 2, peroxisomal-like</fullName>
    </submittedName>
</protein>
<evidence type="ECO:0000313" key="3">
    <source>
        <dbReference type="RefSeq" id="XP_013788649.2"/>
    </source>
</evidence>
<dbReference type="InterPro" id="IPR027065">
    <property type="entry name" value="Lon_Prtase"/>
</dbReference>
<dbReference type="InterPro" id="IPR003111">
    <property type="entry name" value="Lon_prtase_N"/>
</dbReference>
<organism evidence="2 3">
    <name type="scientific">Limulus polyphemus</name>
    <name type="common">Atlantic horseshoe crab</name>
    <dbReference type="NCBI Taxonomy" id="6850"/>
    <lineage>
        <taxon>Eukaryota</taxon>
        <taxon>Metazoa</taxon>
        <taxon>Ecdysozoa</taxon>
        <taxon>Arthropoda</taxon>
        <taxon>Chelicerata</taxon>
        <taxon>Merostomata</taxon>
        <taxon>Xiphosura</taxon>
        <taxon>Limulidae</taxon>
        <taxon>Limulus</taxon>
    </lineage>
</organism>
<proteinExistence type="predicted"/>
<dbReference type="Proteomes" id="UP000694941">
    <property type="component" value="Unplaced"/>
</dbReference>
<dbReference type="RefSeq" id="XP_013788649.2">
    <property type="nucleotide sequence ID" value="XM_013933195.2"/>
</dbReference>